<feature type="domain" description="Tyrosine specific protein phosphatases" evidence="4">
    <location>
        <begin position="251"/>
        <end position="325"/>
    </location>
</feature>
<feature type="domain" description="Tyrosine-protein phosphatase" evidence="3">
    <location>
        <begin position="365"/>
        <end position="604"/>
    </location>
</feature>
<evidence type="ECO:0000256" key="1">
    <source>
        <dbReference type="ARBA" id="ARBA00013064"/>
    </source>
</evidence>
<keyword evidence="2" id="KW-0904">Protein phosphatase</keyword>
<dbReference type="FunFam" id="3.90.190.10:FF:000013">
    <property type="entry name" value="receptor-type tyrosine-protein phosphatase zeta isoform X1"/>
    <property type="match status" value="1"/>
</dbReference>
<dbReference type="Gene3D" id="3.90.190.10">
    <property type="entry name" value="Protein tyrosine phosphatase superfamily"/>
    <property type="match status" value="2"/>
</dbReference>
<organism evidence="5 6">
    <name type="scientific">Scophthalmus maximus</name>
    <name type="common">Turbot</name>
    <name type="synonym">Psetta maxima</name>
    <dbReference type="NCBI Taxonomy" id="52904"/>
    <lineage>
        <taxon>Eukaryota</taxon>
        <taxon>Metazoa</taxon>
        <taxon>Chordata</taxon>
        <taxon>Craniata</taxon>
        <taxon>Vertebrata</taxon>
        <taxon>Euteleostomi</taxon>
        <taxon>Actinopterygii</taxon>
        <taxon>Neopterygii</taxon>
        <taxon>Teleostei</taxon>
        <taxon>Neoteleostei</taxon>
        <taxon>Acanthomorphata</taxon>
        <taxon>Carangaria</taxon>
        <taxon>Pleuronectiformes</taxon>
        <taxon>Pleuronectoidei</taxon>
        <taxon>Scophthalmidae</taxon>
        <taxon>Scophthalmus</taxon>
    </lineage>
</organism>
<gene>
    <name evidence="5" type="primary">ptprz1b</name>
</gene>
<dbReference type="InterPro" id="IPR029021">
    <property type="entry name" value="Prot-tyrosine_phosphatase-like"/>
</dbReference>
<dbReference type="InterPro" id="IPR003595">
    <property type="entry name" value="Tyr_Pase_cat"/>
</dbReference>
<reference evidence="5" key="2">
    <citation type="submission" date="2025-08" db="UniProtKB">
        <authorList>
            <consortium name="Ensembl"/>
        </authorList>
    </citation>
    <scope>IDENTIFICATION</scope>
</reference>
<dbReference type="PROSITE" id="PS00383">
    <property type="entry name" value="TYR_PHOSPHATASE_1"/>
    <property type="match status" value="1"/>
</dbReference>
<dbReference type="PROSITE" id="PS50055">
    <property type="entry name" value="TYR_PHOSPHATASE_PTP"/>
    <property type="match status" value="2"/>
</dbReference>
<dbReference type="SMART" id="SM00404">
    <property type="entry name" value="PTPc_motif"/>
    <property type="match status" value="2"/>
</dbReference>
<dbReference type="InterPro" id="IPR000387">
    <property type="entry name" value="Tyr_Pase_dom"/>
</dbReference>
<dbReference type="Ensembl" id="ENSSMAT00000040939.1">
    <property type="protein sequence ID" value="ENSSMAP00000044314.1"/>
    <property type="gene ID" value="ENSSMAG00000012658.2"/>
</dbReference>
<evidence type="ECO:0000313" key="5">
    <source>
        <dbReference type="Ensembl" id="ENSSMAP00000044314.1"/>
    </source>
</evidence>
<evidence type="ECO:0000256" key="2">
    <source>
        <dbReference type="ARBA" id="ARBA00022912"/>
    </source>
</evidence>
<dbReference type="PROSITE" id="PS50056">
    <property type="entry name" value="TYR_PHOSPHATASE_2"/>
    <property type="match status" value="2"/>
</dbReference>
<sequence>LLLTTASLLSFFHHRNCFQAAHFYPDDTASPKVISAPSTPLMLATDGHEPLTVKQFVKHVMELHTTNTFFKEFEEVQACTVDMGITTDSSNHPDNKSKNRYINILAYDHSRVKLSSSLDREGKYGDYINANFVDGYERTRAYIAAQGPLRAGREDFWRMIWQQNVGVIVMITNLKEKGRTKCDQYWPEENTEEYGPYQVTLKSSKTLAYYTLRTFTIRDTTNKASPRRVEHTVLHYHYTQWPDMGVPEYTLPVLSFIRASSRARTQEMGPVVVHCSAGVGRTGTYIVIDSMLQQIQDQGTVNVLGFLKHVRTQRNFLVQTEEQYVFIHDALVEAILSRDTSVTSDLLHAYVSDLLTPGLSGRTRMDKQFKLISQRQARHADYSTALKDGNAERNRARALMPGEQSSITNWMKRKEFVVSQTPLSSTVADFWRMIWEHSTHTVVRLPDAHCQVHEERECCVYWPSRDQPMSFEGFTVSFSGEDTGPLNPPFYRFSLTTQNNFVLEVRQYSAPCWPNPDSPISNSFDLVNAVREHSRRTDRPTVVHDPLGGATSGLLCALTTLSSQLEEEGAVDVYQVARMTNLMRPGVFNDIEQYQYLYHAVLSLVSSQEDQRALQSPETNGSVSLGQTNIAESMESLM</sequence>
<dbReference type="Pfam" id="PF00102">
    <property type="entry name" value="Y_phosphatase"/>
    <property type="match status" value="2"/>
</dbReference>
<dbReference type="PANTHER" id="PTHR19134">
    <property type="entry name" value="RECEPTOR-TYPE TYROSINE-PROTEIN PHOSPHATASE"/>
    <property type="match status" value="1"/>
</dbReference>
<reference evidence="5" key="1">
    <citation type="submission" date="2023-05" db="EMBL/GenBank/DDBJ databases">
        <title>High-quality long-read genome of Scophthalmus maximus.</title>
        <authorList>
            <person name="Lien S."/>
            <person name="Martinez P."/>
        </authorList>
    </citation>
    <scope>NUCLEOTIDE SEQUENCE [LARGE SCALE GENOMIC DNA]</scope>
</reference>
<dbReference type="AlphaFoldDB" id="A0A8D3CAK6"/>
<dbReference type="InterPro" id="IPR000242">
    <property type="entry name" value="PTP_cat"/>
</dbReference>
<evidence type="ECO:0000259" key="4">
    <source>
        <dbReference type="PROSITE" id="PS50056"/>
    </source>
</evidence>
<dbReference type="PANTHER" id="PTHR19134:SF461">
    <property type="entry name" value="RECEPTOR-TYPE TYROSINE-PROTEIN PHOSPHATASE ZETA"/>
    <property type="match status" value="1"/>
</dbReference>
<dbReference type="GeneTree" id="ENSGT00940000155529"/>
<feature type="domain" description="Tyrosine specific protein phosphatases" evidence="4">
    <location>
        <begin position="521"/>
        <end position="595"/>
    </location>
</feature>
<dbReference type="SUPFAM" id="SSF52799">
    <property type="entry name" value="(Phosphotyrosine protein) phosphatases II"/>
    <property type="match status" value="2"/>
</dbReference>
<proteinExistence type="predicted"/>
<dbReference type="EC" id="3.1.3.48" evidence="1"/>
<dbReference type="InterPro" id="IPR050348">
    <property type="entry name" value="Protein-Tyr_Phosphatase"/>
</dbReference>
<evidence type="ECO:0000313" key="6">
    <source>
        <dbReference type="Proteomes" id="UP000694558"/>
    </source>
</evidence>
<feature type="domain" description="Tyrosine-protein phosphatase" evidence="3">
    <location>
        <begin position="69"/>
        <end position="334"/>
    </location>
</feature>
<accession>A0A8D3CAK6</accession>
<protein>
    <recommendedName>
        <fullName evidence="1">protein-tyrosine-phosphatase</fullName>
        <ecNumber evidence="1">3.1.3.48</ecNumber>
    </recommendedName>
</protein>
<dbReference type="FunFam" id="3.90.190.10:FF:000068">
    <property type="entry name" value="receptor-type tyrosine-protein phosphatase zeta"/>
    <property type="match status" value="1"/>
</dbReference>
<dbReference type="GO" id="GO:0004725">
    <property type="term" value="F:protein tyrosine phosphatase activity"/>
    <property type="evidence" value="ECO:0007669"/>
    <property type="project" value="UniProtKB-EC"/>
</dbReference>
<dbReference type="Proteomes" id="UP000694558">
    <property type="component" value="Chromosome 2"/>
</dbReference>
<dbReference type="SMART" id="SM00194">
    <property type="entry name" value="PTPc"/>
    <property type="match status" value="2"/>
</dbReference>
<dbReference type="PRINTS" id="PR00700">
    <property type="entry name" value="PRTYPHPHTASE"/>
</dbReference>
<evidence type="ECO:0000259" key="3">
    <source>
        <dbReference type="PROSITE" id="PS50055"/>
    </source>
</evidence>
<dbReference type="InterPro" id="IPR016130">
    <property type="entry name" value="Tyr_Pase_AS"/>
</dbReference>
<keyword evidence="2" id="KW-0378">Hydrolase</keyword>
<name>A0A8D3CAK6_SCOMX</name>